<dbReference type="Gene3D" id="1.10.10.60">
    <property type="entry name" value="Homeodomain-like"/>
    <property type="match status" value="1"/>
</dbReference>
<dbReference type="OrthoDB" id="6159439at2759"/>
<evidence type="ECO:0000256" key="3">
    <source>
        <dbReference type="ARBA" id="ARBA00023125"/>
    </source>
</evidence>
<dbReference type="InterPro" id="IPR009057">
    <property type="entry name" value="Homeodomain-like_sf"/>
</dbReference>
<name>A0A814EMY2_9BILA</name>
<proteinExistence type="inferred from homology"/>
<evidence type="ECO:0000256" key="4">
    <source>
        <dbReference type="ARBA" id="ARBA00023155"/>
    </source>
</evidence>
<evidence type="ECO:0000256" key="5">
    <source>
        <dbReference type="ARBA" id="ARBA00023242"/>
    </source>
</evidence>
<dbReference type="GO" id="GO:0000981">
    <property type="term" value="F:DNA-binding transcription factor activity, RNA polymerase II-specific"/>
    <property type="evidence" value="ECO:0007669"/>
    <property type="project" value="InterPro"/>
</dbReference>
<dbReference type="GO" id="GO:0000977">
    <property type="term" value="F:RNA polymerase II transcription regulatory region sequence-specific DNA binding"/>
    <property type="evidence" value="ECO:0007669"/>
    <property type="project" value="TreeGrafter"/>
</dbReference>
<keyword evidence="4 6" id="KW-0371">Homeobox</keyword>
<dbReference type="FunFam" id="1.10.10.60:FF:000138">
    <property type="entry name" value="Homeobox protein prophet of Pit-1"/>
    <property type="match status" value="1"/>
</dbReference>
<feature type="region of interest" description="Disordered" evidence="8">
    <location>
        <begin position="1"/>
        <end position="38"/>
    </location>
</feature>
<gene>
    <name evidence="10" type="ORF">GPM918_LOCUS12272</name>
    <name evidence="11" type="ORF">SRO942_LOCUS12273</name>
</gene>
<accession>A0A814EMY2</accession>
<dbReference type="AlphaFoldDB" id="A0A814EMY2"/>
<keyword evidence="12" id="KW-1185">Reference proteome</keyword>
<keyword evidence="5 6" id="KW-0539">Nucleus</keyword>
<feature type="DNA-binding region" description="Homeobox" evidence="6">
    <location>
        <begin position="195"/>
        <end position="254"/>
    </location>
</feature>
<feature type="compositionally biased region" description="Low complexity" evidence="8">
    <location>
        <begin position="168"/>
        <end position="189"/>
    </location>
</feature>
<dbReference type="Proteomes" id="UP000663829">
    <property type="component" value="Unassembled WGS sequence"/>
</dbReference>
<evidence type="ECO:0000256" key="7">
    <source>
        <dbReference type="RuleBase" id="RU000682"/>
    </source>
</evidence>
<dbReference type="InterPro" id="IPR001356">
    <property type="entry name" value="HD"/>
</dbReference>
<comment type="subcellular location">
    <subcellularLocation>
        <location evidence="1 6 7">Nucleus</location>
    </subcellularLocation>
</comment>
<feature type="compositionally biased region" description="Polar residues" evidence="8">
    <location>
        <begin position="1"/>
        <end position="37"/>
    </location>
</feature>
<dbReference type="InterPro" id="IPR017970">
    <property type="entry name" value="Homeobox_CS"/>
</dbReference>
<protein>
    <recommendedName>
        <fullName evidence="9">Homeobox domain-containing protein</fullName>
    </recommendedName>
</protein>
<dbReference type="EMBL" id="CAJOBC010002662">
    <property type="protein sequence ID" value="CAF3744709.1"/>
    <property type="molecule type" value="Genomic_DNA"/>
</dbReference>
<dbReference type="GO" id="GO:0005634">
    <property type="term" value="C:nucleus"/>
    <property type="evidence" value="ECO:0007669"/>
    <property type="project" value="UniProtKB-SubCell"/>
</dbReference>
<dbReference type="EMBL" id="CAJNOQ010002662">
    <property type="protein sequence ID" value="CAF0971690.1"/>
    <property type="molecule type" value="Genomic_DNA"/>
</dbReference>
<dbReference type="Pfam" id="PF00046">
    <property type="entry name" value="Homeodomain"/>
    <property type="match status" value="1"/>
</dbReference>
<dbReference type="InterPro" id="IPR050649">
    <property type="entry name" value="Paired_Homeobox_TFs"/>
</dbReference>
<evidence type="ECO:0000256" key="8">
    <source>
        <dbReference type="SAM" id="MobiDB-lite"/>
    </source>
</evidence>
<feature type="domain" description="Homeobox" evidence="9">
    <location>
        <begin position="193"/>
        <end position="253"/>
    </location>
</feature>
<evidence type="ECO:0000313" key="11">
    <source>
        <dbReference type="EMBL" id="CAF3744709.1"/>
    </source>
</evidence>
<dbReference type="CDD" id="cd00086">
    <property type="entry name" value="homeodomain"/>
    <property type="match status" value="1"/>
</dbReference>
<evidence type="ECO:0000256" key="6">
    <source>
        <dbReference type="PROSITE-ProRule" id="PRU00108"/>
    </source>
</evidence>
<dbReference type="PANTHER" id="PTHR24329:SF520">
    <property type="entry name" value="ALX HOMEOBOX PROTEIN 1-LIKE PROTEIN"/>
    <property type="match status" value="1"/>
</dbReference>
<evidence type="ECO:0000313" key="12">
    <source>
        <dbReference type="Proteomes" id="UP000663829"/>
    </source>
</evidence>
<dbReference type="GO" id="GO:0007399">
    <property type="term" value="P:nervous system development"/>
    <property type="evidence" value="ECO:0007669"/>
    <property type="project" value="UniProtKB-ARBA"/>
</dbReference>
<evidence type="ECO:0000313" key="10">
    <source>
        <dbReference type="EMBL" id="CAF0971690.1"/>
    </source>
</evidence>
<evidence type="ECO:0000256" key="2">
    <source>
        <dbReference type="ARBA" id="ARBA00005733"/>
    </source>
</evidence>
<feature type="compositionally biased region" description="Basic residues" evidence="8">
    <location>
        <begin position="150"/>
        <end position="159"/>
    </location>
</feature>
<dbReference type="PROSITE" id="PS00027">
    <property type="entry name" value="HOMEOBOX_1"/>
    <property type="match status" value="1"/>
</dbReference>
<dbReference type="SMART" id="SM00389">
    <property type="entry name" value="HOX"/>
    <property type="match status" value="1"/>
</dbReference>
<dbReference type="Proteomes" id="UP000681722">
    <property type="component" value="Unassembled WGS sequence"/>
</dbReference>
<evidence type="ECO:0000256" key="1">
    <source>
        <dbReference type="ARBA" id="ARBA00004123"/>
    </source>
</evidence>
<dbReference type="SUPFAM" id="SSF46689">
    <property type="entry name" value="Homeodomain-like"/>
    <property type="match status" value="1"/>
</dbReference>
<dbReference type="PANTHER" id="PTHR24329">
    <property type="entry name" value="HOMEOBOX PROTEIN ARISTALESS"/>
    <property type="match status" value="1"/>
</dbReference>
<comment type="similarity">
    <text evidence="2">Belongs to the paired homeobox family.</text>
</comment>
<evidence type="ECO:0000259" key="9">
    <source>
        <dbReference type="PROSITE" id="PS50071"/>
    </source>
</evidence>
<sequence>MSITSTLNTAMNHGGNNRQHSTIPYSNTNLLHGTISNHRPHHQFLDHSLATSSSSSTTAVTTPANVTAAAVAAAASMAAANFKLSADEYSTFYSINRNNPSSSFSTIPASSLTSSNGNMINNAQFSTSAQSDGAFKKIKHESLLINPHSSHQHHSHHPSSHILNIQTPSLSPHSSNSSQSSQSLQNPASCQTPARRRHRTTFTQEQLAELEAAFAKSHYPDIYCREELARVTKLNEARIQVWFQNRRAKYRKQEKQLQKALSPVLSPCNAMMRNFYHNPAGRPYQYSSGLPNPINSMSRYPPMSSISMSSGAYSSMSQFSPITASNLSNMGIRQDNLPFQDDWYNKSLSSFRVDHGLSNSMLHYPA</sequence>
<organism evidence="10 12">
    <name type="scientific">Didymodactylos carnosus</name>
    <dbReference type="NCBI Taxonomy" id="1234261"/>
    <lineage>
        <taxon>Eukaryota</taxon>
        <taxon>Metazoa</taxon>
        <taxon>Spiralia</taxon>
        <taxon>Gnathifera</taxon>
        <taxon>Rotifera</taxon>
        <taxon>Eurotatoria</taxon>
        <taxon>Bdelloidea</taxon>
        <taxon>Philodinida</taxon>
        <taxon>Philodinidae</taxon>
        <taxon>Didymodactylos</taxon>
    </lineage>
</organism>
<dbReference type="PROSITE" id="PS50071">
    <property type="entry name" value="HOMEOBOX_2"/>
    <property type="match status" value="1"/>
</dbReference>
<keyword evidence="3 6" id="KW-0238">DNA-binding</keyword>
<comment type="caution">
    <text evidence="10">The sequence shown here is derived from an EMBL/GenBank/DDBJ whole genome shotgun (WGS) entry which is preliminary data.</text>
</comment>
<reference evidence="10" key="1">
    <citation type="submission" date="2021-02" db="EMBL/GenBank/DDBJ databases">
        <authorList>
            <person name="Nowell W R."/>
        </authorList>
    </citation>
    <scope>NUCLEOTIDE SEQUENCE</scope>
</reference>
<feature type="region of interest" description="Disordered" evidence="8">
    <location>
        <begin position="147"/>
        <end position="202"/>
    </location>
</feature>